<evidence type="ECO:0000256" key="1">
    <source>
        <dbReference type="ARBA" id="ARBA00004442"/>
    </source>
</evidence>
<evidence type="ECO:0000313" key="7">
    <source>
        <dbReference type="Proteomes" id="UP001164705"/>
    </source>
</evidence>
<dbReference type="PANTHER" id="PTHR30329:SF21">
    <property type="entry name" value="LIPOPROTEIN YIAD-RELATED"/>
    <property type="match status" value="1"/>
</dbReference>
<evidence type="ECO:0000256" key="3">
    <source>
        <dbReference type="ARBA" id="ARBA00023237"/>
    </source>
</evidence>
<dbReference type="InterPro" id="IPR036737">
    <property type="entry name" value="OmpA-like_sf"/>
</dbReference>
<keyword evidence="2 4" id="KW-0472">Membrane</keyword>
<evidence type="ECO:0000256" key="2">
    <source>
        <dbReference type="ARBA" id="ARBA00023136"/>
    </source>
</evidence>
<evidence type="ECO:0000256" key="4">
    <source>
        <dbReference type="PROSITE-ProRule" id="PRU00473"/>
    </source>
</evidence>
<dbReference type="PRINTS" id="PR01021">
    <property type="entry name" value="OMPADOMAIN"/>
</dbReference>
<comment type="subcellular location">
    <subcellularLocation>
        <location evidence="1">Cell outer membrane</location>
    </subcellularLocation>
</comment>
<dbReference type="KEGG" id="lnu:N7U66_12390"/>
<keyword evidence="7" id="KW-1185">Reference proteome</keyword>
<sequence length="112" mass="12688">MKILTYIFAVIFTLNIAFAIDESKNEALGKTSVVSHDVFFDTDKAQVTSEEFLKLVTFIKATETIDIERITIVGYCDDRGSTSYNKALSNKRAQTIRDIIAKYRNSLDKPKL</sequence>
<dbReference type="InterPro" id="IPR006664">
    <property type="entry name" value="OMP_bac"/>
</dbReference>
<dbReference type="PROSITE" id="PS51123">
    <property type="entry name" value="OMPA_2"/>
    <property type="match status" value="1"/>
</dbReference>
<dbReference type="InterPro" id="IPR050330">
    <property type="entry name" value="Bact_OuterMem_StrucFunc"/>
</dbReference>
<dbReference type="GO" id="GO:0009279">
    <property type="term" value="C:cell outer membrane"/>
    <property type="evidence" value="ECO:0007669"/>
    <property type="project" value="UniProtKB-SubCell"/>
</dbReference>
<dbReference type="RefSeq" id="WP_267675535.1">
    <property type="nucleotide sequence ID" value="NZ_CP113088.1"/>
</dbReference>
<dbReference type="Pfam" id="PF00691">
    <property type="entry name" value="OmpA"/>
    <property type="match status" value="1"/>
</dbReference>
<accession>A0A9E8MT55</accession>
<dbReference type="InterPro" id="IPR006665">
    <property type="entry name" value="OmpA-like"/>
</dbReference>
<evidence type="ECO:0000259" key="5">
    <source>
        <dbReference type="PROSITE" id="PS51123"/>
    </source>
</evidence>
<protein>
    <submittedName>
        <fullName evidence="6">OmpA family protein</fullName>
    </submittedName>
</protein>
<name>A0A9E8MT55_9FLAO</name>
<gene>
    <name evidence="6" type="ORF">N7U66_12390</name>
</gene>
<dbReference type="PANTHER" id="PTHR30329">
    <property type="entry name" value="STATOR ELEMENT OF FLAGELLAR MOTOR COMPLEX"/>
    <property type="match status" value="1"/>
</dbReference>
<dbReference type="AlphaFoldDB" id="A0A9E8MT55"/>
<evidence type="ECO:0000313" key="6">
    <source>
        <dbReference type="EMBL" id="WAC00988.1"/>
    </source>
</evidence>
<reference evidence="6" key="1">
    <citation type="submission" date="2022-11" db="EMBL/GenBank/DDBJ databases">
        <title>Lacinutrix neustonica HL-RS19T sp. nov., isolated from the surface microlayer sample of brackish Lake Shihwa.</title>
        <authorList>
            <person name="Choi J.Y."/>
            <person name="Hwang C.Y."/>
        </authorList>
    </citation>
    <scope>NUCLEOTIDE SEQUENCE</scope>
    <source>
        <strain evidence="6">HL-RS19</strain>
    </source>
</reference>
<dbReference type="Gene3D" id="3.30.1330.60">
    <property type="entry name" value="OmpA-like domain"/>
    <property type="match status" value="1"/>
</dbReference>
<feature type="domain" description="OmpA-like" evidence="5">
    <location>
        <begin position="27"/>
        <end position="112"/>
    </location>
</feature>
<keyword evidence="3" id="KW-0998">Cell outer membrane</keyword>
<dbReference type="EMBL" id="CP113088">
    <property type="protein sequence ID" value="WAC00988.1"/>
    <property type="molecule type" value="Genomic_DNA"/>
</dbReference>
<organism evidence="6 7">
    <name type="scientific">Lacinutrix neustonica</name>
    <dbReference type="NCBI Taxonomy" id="2980107"/>
    <lineage>
        <taxon>Bacteria</taxon>
        <taxon>Pseudomonadati</taxon>
        <taxon>Bacteroidota</taxon>
        <taxon>Flavobacteriia</taxon>
        <taxon>Flavobacteriales</taxon>
        <taxon>Flavobacteriaceae</taxon>
        <taxon>Lacinutrix</taxon>
    </lineage>
</organism>
<dbReference type="SUPFAM" id="SSF103088">
    <property type="entry name" value="OmpA-like"/>
    <property type="match status" value="1"/>
</dbReference>
<dbReference type="Proteomes" id="UP001164705">
    <property type="component" value="Chromosome"/>
</dbReference>
<proteinExistence type="predicted"/>